<dbReference type="PANTHER" id="PTHR45266:SF3">
    <property type="entry name" value="OXALOACETATE DECARBOXYLASE ALPHA CHAIN"/>
    <property type="match status" value="1"/>
</dbReference>
<dbReference type="CDD" id="cd06850">
    <property type="entry name" value="biotinyl_domain"/>
    <property type="match status" value="1"/>
</dbReference>
<keyword evidence="4" id="KW-1185">Reference proteome</keyword>
<dbReference type="PROSITE" id="PS00188">
    <property type="entry name" value="BIOTIN"/>
    <property type="match status" value="1"/>
</dbReference>
<evidence type="ECO:0000259" key="2">
    <source>
        <dbReference type="PROSITE" id="PS50968"/>
    </source>
</evidence>
<dbReference type="InterPro" id="IPR050709">
    <property type="entry name" value="Biotin_Carboxyl_Carrier/Decarb"/>
</dbReference>
<dbReference type="FunFam" id="2.40.50.100:FF:000003">
    <property type="entry name" value="Acetyl-CoA carboxylase biotin carboxyl carrier protein"/>
    <property type="match status" value="1"/>
</dbReference>
<dbReference type="InterPro" id="IPR001882">
    <property type="entry name" value="Biotin_BS"/>
</dbReference>
<dbReference type="PROSITE" id="PS50968">
    <property type="entry name" value="BIOTINYL_LIPOYL"/>
    <property type="match status" value="1"/>
</dbReference>
<protein>
    <submittedName>
        <fullName evidence="3">Acetyl-CoA carboxylase biotin carboxyl carrier protein subunit</fullName>
    </submittedName>
</protein>
<dbReference type="SUPFAM" id="SSF51230">
    <property type="entry name" value="Single hybrid motif"/>
    <property type="match status" value="1"/>
</dbReference>
<keyword evidence="1" id="KW-0092">Biotin</keyword>
<dbReference type="EMBL" id="PXOT01000022">
    <property type="protein sequence ID" value="PSG91008.1"/>
    <property type="molecule type" value="Genomic_DNA"/>
</dbReference>
<evidence type="ECO:0000313" key="4">
    <source>
        <dbReference type="Proteomes" id="UP000238430"/>
    </source>
</evidence>
<organism evidence="3 4">
    <name type="scientific">Mesoflavibacter zeaxanthinifaciens subsp. sabulilitoris</name>
    <dbReference type="NCBI Taxonomy" id="1520893"/>
    <lineage>
        <taxon>Bacteria</taxon>
        <taxon>Pseudomonadati</taxon>
        <taxon>Bacteroidota</taxon>
        <taxon>Flavobacteriia</taxon>
        <taxon>Flavobacteriales</taxon>
        <taxon>Flavobacteriaceae</taxon>
        <taxon>Mesoflavibacter</taxon>
    </lineage>
</organism>
<name>A0A2T1NEY9_9FLAO</name>
<dbReference type="PANTHER" id="PTHR45266">
    <property type="entry name" value="OXALOACETATE DECARBOXYLASE ALPHA CHAIN"/>
    <property type="match status" value="1"/>
</dbReference>
<dbReference type="OrthoDB" id="9812676at2"/>
<dbReference type="Gene3D" id="2.40.50.100">
    <property type="match status" value="1"/>
</dbReference>
<dbReference type="AlphaFoldDB" id="A0A2T1NEY9"/>
<dbReference type="Proteomes" id="UP000238430">
    <property type="component" value="Unassembled WGS sequence"/>
</dbReference>
<evidence type="ECO:0000256" key="1">
    <source>
        <dbReference type="ARBA" id="ARBA00023267"/>
    </source>
</evidence>
<dbReference type="Pfam" id="PF00364">
    <property type="entry name" value="Biotin_lipoyl"/>
    <property type="match status" value="1"/>
</dbReference>
<feature type="domain" description="Lipoyl-binding" evidence="2">
    <location>
        <begin position="83"/>
        <end position="161"/>
    </location>
</feature>
<dbReference type="InterPro" id="IPR000089">
    <property type="entry name" value="Biotin_lipoyl"/>
</dbReference>
<reference evidence="3 4" key="1">
    <citation type="submission" date="2018-03" db="EMBL/GenBank/DDBJ databases">
        <title>Mesoflavibacter sp. HG37 and Mesoflavibacter sp. HG96 sp.nov., two marine bacteria isolated from seawater of Western Pacific Ocean.</title>
        <authorList>
            <person name="Cheng H."/>
            <person name="Wu Y.-H."/>
            <person name="Guo L.-L."/>
            <person name="Xu X.-W."/>
        </authorList>
    </citation>
    <scope>NUCLEOTIDE SEQUENCE [LARGE SCALE GENOMIC DNA]</scope>
    <source>
        <strain evidence="3 4">KCTC 42117</strain>
    </source>
</reference>
<evidence type="ECO:0000313" key="3">
    <source>
        <dbReference type="EMBL" id="PSG91008.1"/>
    </source>
</evidence>
<dbReference type="InterPro" id="IPR011053">
    <property type="entry name" value="Single_hybrid_motif"/>
</dbReference>
<proteinExistence type="predicted"/>
<dbReference type="RefSeq" id="WP_106678413.1">
    <property type="nucleotide sequence ID" value="NZ_JACHWV010000007.1"/>
</dbReference>
<gene>
    <name evidence="3" type="ORF">C7H61_07065</name>
</gene>
<accession>A0A2T1NEY9</accession>
<sequence length="161" mass="17757">MNISYKVKVNNNSEFEVTSQDISALDSVKVNNQSYHILDNNTSYKAEILASNFNKKSYTVNINNNNYTVNIENDLDQLIKSLGFEIGASKKVNEIKAPMPGLILDVMVKPGDEVSVDTPLLILEAMKMENSILSPREGIIKSVSGGKGTTVDKGELLIEFE</sequence>
<comment type="caution">
    <text evidence="3">The sequence shown here is derived from an EMBL/GenBank/DDBJ whole genome shotgun (WGS) entry which is preliminary data.</text>
</comment>